<evidence type="ECO:0000313" key="3">
    <source>
        <dbReference type="EMBL" id="CEH19213.1"/>
    </source>
</evidence>
<keyword evidence="2" id="KW-0812">Transmembrane</keyword>
<evidence type="ECO:0000313" key="4">
    <source>
        <dbReference type="Proteomes" id="UP000054845"/>
    </source>
</evidence>
<sequence length="405" mass="44709">MATTAATLSTPEAWRSVQSLVLEAWLSAFQLWDLLVCVPAEVRHLYWPELARWVRRGQRPSLGSIFLLNTRLLTLPIIAMSAYSLGQPHKCQVSWSVWFTLTGLAHTNSAAIFAVRTIAIRSAGLVLKTILWISVLAVAGANLWWAQTLHLAQAPATVPIAPTCSVLPDQVSLALWLPDAVILAFDTLVLLLTLHKAIEVLRPYGLSLQGLQDYRHSSSHLTRYFFASAIGWYLISMCILVAEVAWANTHPRTDIYQGLFIPFHVWTSVTIAPRVLREMKLRQAHEQHSLPQPCVHPPVCKRCGGGSSDNSSSNLPSLSPRQRFEQDGGHAPCASHSRLKTAVTTDSTASLPTLPRAAPPRAGRHARDTWDRDTTLSILDLYQDVPSPSPAFVRNGNAVAIKLER</sequence>
<accession>A0A0P1BQT2</accession>
<organism evidence="3 4">
    <name type="scientific">Ceraceosorus bombacis</name>
    <dbReference type="NCBI Taxonomy" id="401625"/>
    <lineage>
        <taxon>Eukaryota</taxon>
        <taxon>Fungi</taxon>
        <taxon>Dikarya</taxon>
        <taxon>Basidiomycota</taxon>
        <taxon>Ustilaginomycotina</taxon>
        <taxon>Exobasidiomycetes</taxon>
        <taxon>Ceraceosorales</taxon>
        <taxon>Ceraceosoraceae</taxon>
        <taxon>Ceraceosorus</taxon>
    </lineage>
</organism>
<feature type="compositionally biased region" description="Polar residues" evidence="1">
    <location>
        <begin position="342"/>
        <end position="351"/>
    </location>
</feature>
<protein>
    <submittedName>
        <fullName evidence="3">Uncharacterized protein</fullName>
    </submittedName>
</protein>
<dbReference type="OrthoDB" id="10319035at2759"/>
<keyword evidence="2" id="KW-1133">Transmembrane helix</keyword>
<dbReference type="AlphaFoldDB" id="A0A0P1BQT2"/>
<feature type="transmembrane region" description="Helical" evidence="2">
    <location>
        <begin position="175"/>
        <end position="194"/>
    </location>
</feature>
<reference evidence="3 4" key="1">
    <citation type="submission" date="2014-09" db="EMBL/GenBank/DDBJ databases">
        <authorList>
            <person name="Magalhaes I.L.F."/>
            <person name="Oliveira U."/>
            <person name="Santos F.R."/>
            <person name="Vidigal T.H.D.A."/>
            <person name="Brescovit A.D."/>
            <person name="Santos A.J."/>
        </authorList>
    </citation>
    <scope>NUCLEOTIDE SEQUENCE [LARGE SCALE GENOMIC DNA]</scope>
</reference>
<feature type="transmembrane region" description="Helical" evidence="2">
    <location>
        <begin position="62"/>
        <end position="83"/>
    </location>
</feature>
<dbReference type="EMBL" id="CCYA01000277">
    <property type="protein sequence ID" value="CEH19213.1"/>
    <property type="molecule type" value="Genomic_DNA"/>
</dbReference>
<keyword evidence="4" id="KW-1185">Reference proteome</keyword>
<keyword evidence="2" id="KW-0472">Membrane</keyword>
<feature type="compositionally biased region" description="Low complexity" evidence="1">
    <location>
        <begin position="352"/>
        <end position="361"/>
    </location>
</feature>
<feature type="transmembrane region" description="Helical" evidence="2">
    <location>
        <begin position="125"/>
        <end position="145"/>
    </location>
</feature>
<feature type="region of interest" description="Disordered" evidence="1">
    <location>
        <begin position="305"/>
        <end position="369"/>
    </location>
</feature>
<proteinExistence type="predicted"/>
<name>A0A0P1BQT2_9BASI</name>
<feature type="transmembrane region" description="Helical" evidence="2">
    <location>
        <begin position="95"/>
        <end position="113"/>
    </location>
</feature>
<dbReference type="Proteomes" id="UP000054845">
    <property type="component" value="Unassembled WGS sequence"/>
</dbReference>
<feature type="transmembrane region" description="Helical" evidence="2">
    <location>
        <begin position="224"/>
        <end position="247"/>
    </location>
</feature>
<feature type="compositionally biased region" description="Low complexity" evidence="1">
    <location>
        <begin position="308"/>
        <end position="320"/>
    </location>
</feature>
<evidence type="ECO:0000256" key="2">
    <source>
        <dbReference type="SAM" id="Phobius"/>
    </source>
</evidence>
<evidence type="ECO:0000256" key="1">
    <source>
        <dbReference type="SAM" id="MobiDB-lite"/>
    </source>
</evidence>